<evidence type="ECO:0000256" key="3">
    <source>
        <dbReference type="ARBA" id="ARBA00012759"/>
    </source>
</evidence>
<name>A0A7J7ID63_9RHOD</name>
<evidence type="ECO:0000313" key="12">
    <source>
        <dbReference type="Proteomes" id="UP000530660"/>
    </source>
</evidence>
<accession>A0A7J7ID63</accession>
<organism evidence="11 12">
    <name type="scientific">Cyanidiococcus yangmingshanensis</name>
    <dbReference type="NCBI Taxonomy" id="2690220"/>
    <lineage>
        <taxon>Eukaryota</taxon>
        <taxon>Rhodophyta</taxon>
        <taxon>Bangiophyceae</taxon>
        <taxon>Cyanidiales</taxon>
        <taxon>Cyanidiaceae</taxon>
        <taxon>Cyanidiococcus</taxon>
    </lineage>
</organism>
<dbReference type="InterPro" id="IPR002083">
    <property type="entry name" value="MATH/TRAF_dom"/>
</dbReference>
<keyword evidence="5" id="KW-0833">Ubl conjugation pathway</keyword>
<dbReference type="Gene3D" id="3.90.70.10">
    <property type="entry name" value="Cysteine proteinases"/>
    <property type="match status" value="1"/>
</dbReference>
<dbReference type="PROSITE" id="PS50144">
    <property type="entry name" value="MATH"/>
    <property type="match status" value="1"/>
</dbReference>
<dbReference type="PANTHER" id="PTHR24006">
    <property type="entry name" value="UBIQUITIN CARBOXYL-TERMINAL HYDROLASE"/>
    <property type="match status" value="1"/>
</dbReference>
<feature type="domain" description="MATH" evidence="9">
    <location>
        <begin position="221"/>
        <end position="373"/>
    </location>
</feature>
<dbReference type="InterPro" id="IPR029346">
    <property type="entry name" value="USP_C"/>
</dbReference>
<dbReference type="InterPro" id="IPR018200">
    <property type="entry name" value="USP_CS"/>
</dbReference>
<dbReference type="GO" id="GO:0016579">
    <property type="term" value="P:protein deubiquitination"/>
    <property type="evidence" value="ECO:0007669"/>
    <property type="project" value="InterPro"/>
</dbReference>
<dbReference type="InterPro" id="IPR028889">
    <property type="entry name" value="USP"/>
</dbReference>
<dbReference type="Pfam" id="PF22486">
    <property type="entry name" value="MATH_2"/>
    <property type="match status" value="1"/>
</dbReference>
<dbReference type="Gene3D" id="3.10.20.90">
    <property type="entry name" value="Phosphatidylinositol 3-kinase Catalytic Subunit, Chain A, domain 1"/>
    <property type="match status" value="1"/>
</dbReference>
<dbReference type="SUPFAM" id="SSF49599">
    <property type="entry name" value="TRAF domain-like"/>
    <property type="match status" value="1"/>
</dbReference>
<dbReference type="SUPFAM" id="SSF54001">
    <property type="entry name" value="Cysteine proteinases"/>
    <property type="match status" value="1"/>
</dbReference>
<comment type="caution">
    <text evidence="11">The sequence shown here is derived from an EMBL/GenBank/DDBJ whole genome shotgun (WGS) entry which is preliminary data.</text>
</comment>
<keyword evidence="4" id="KW-0645">Protease</keyword>
<keyword evidence="7" id="KW-0788">Thiol protease</keyword>
<dbReference type="PROSITE" id="PS00972">
    <property type="entry name" value="USP_1"/>
    <property type="match status" value="1"/>
</dbReference>
<dbReference type="InterPro" id="IPR024729">
    <property type="entry name" value="USP7_ICP0-binding_dom"/>
</dbReference>
<comment type="similarity">
    <text evidence="2">Belongs to the peptidase C19 family.</text>
</comment>
<dbReference type="PANTHER" id="PTHR24006:SF644">
    <property type="entry name" value="UBIQUITIN CARBOXYL-TERMINAL HYDROLASE 7"/>
    <property type="match status" value="1"/>
</dbReference>
<dbReference type="OrthoDB" id="289038at2759"/>
<gene>
    <name evidence="11" type="ORF">F1559_001836</name>
</gene>
<comment type="catalytic activity">
    <reaction evidence="1">
        <text>Thiol-dependent hydrolysis of ester, thioester, amide, peptide and isopeptide bonds formed by the C-terminal Gly of ubiquitin (a 76-residue protein attached to proteins as an intracellular targeting signal).</text>
        <dbReference type="EC" id="3.4.19.12"/>
    </reaction>
</comment>
<evidence type="ECO:0000256" key="4">
    <source>
        <dbReference type="ARBA" id="ARBA00022670"/>
    </source>
</evidence>
<dbReference type="CDD" id="cd02659">
    <property type="entry name" value="peptidase_C19C"/>
    <property type="match status" value="1"/>
</dbReference>
<evidence type="ECO:0000259" key="10">
    <source>
        <dbReference type="PROSITE" id="PS50235"/>
    </source>
</evidence>
<evidence type="ECO:0000256" key="1">
    <source>
        <dbReference type="ARBA" id="ARBA00000707"/>
    </source>
</evidence>
<proteinExistence type="inferred from homology"/>
<dbReference type="EMBL" id="VWRR01000016">
    <property type="protein sequence ID" value="KAF6001042.1"/>
    <property type="molecule type" value="Genomic_DNA"/>
</dbReference>
<dbReference type="Pfam" id="PF14533">
    <property type="entry name" value="USP7_C2"/>
    <property type="match status" value="1"/>
</dbReference>
<evidence type="ECO:0000256" key="7">
    <source>
        <dbReference type="ARBA" id="ARBA00022807"/>
    </source>
</evidence>
<evidence type="ECO:0000256" key="6">
    <source>
        <dbReference type="ARBA" id="ARBA00022801"/>
    </source>
</evidence>
<keyword evidence="12" id="KW-1185">Reference proteome</keyword>
<dbReference type="InterPro" id="IPR008974">
    <property type="entry name" value="TRAF-like"/>
</dbReference>
<dbReference type="EC" id="3.4.19.12" evidence="3"/>
<feature type="region of interest" description="Disordered" evidence="8">
    <location>
        <begin position="432"/>
        <end position="452"/>
    </location>
</feature>
<dbReference type="PROSITE" id="PS50235">
    <property type="entry name" value="USP_3"/>
    <property type="match status" value="1"/>
</dbReference>
<dbReference type="CDD" id="cd00121">
    <property type="entry name" value="MATH"/>
    <property type="match status" value="1"/>
</dbReference>
<evidence type="ECO:0000259" key="9">
    <source>
        <dbReference type="PROSITE" id="PS50144"/>
    </source>
</evidence>
<feature type="region of interest" description="Disordered" evidence="8">
    <location>
        <begin position="171"/>
        <end position="190"/>
    </location>
</feature>
<evidence type="ECO:0000256" key="2">
    <source>
        <dbReference type="ARBA" id="ARBA00009085"/>
    </source>
</evidence>
<reference evidence="11 12" key="1">
    <citation type="journal article" date="2020" name="J. Phycol.">
        <title>Comparative genome analysis reveals Cyanidiococcus gen. nov., a new extremophilic red algal genus sister to Cyanidioschyzon (Cyanidioschyzonaceae, Rhodophyta).</title>
        <authorList>
            <person name="Liu S.-L."/>
            <person name="Chiang Y.-R."/>
            <person name="Yoon H.S."/>
            <person name="Fu H.-Y."/>
        </authorList>
    </citation>
    <scope>NUCLEOTIDE SEQUENCE [LARGE SCALE GENOMIC DNA]</scope>
    <source>
        <strain evidence="11 12">THAL066</strain>
    </source>
</reference>
<dbReference type="GO" id="GO:0004843">
    <property type="term" value="F:cysteine-type deubiquitinase activity"/>
    <property type="evidence" value="ECO:0007669"/>
    <property type="project" value="UniProtKB-EC"/>
</dbReference>
<dbReference type="GO" id="GO:0005634">
    <property type="term" value="C:nucleus"/>
    <property type="evidence" value="ECO:0007669"/>
    <property type="project" value="TreeGrafter"/>
</dbReference>
<dbReference type="Pfam" id="PF00443">
    <property type="entry name" value="UCH"/>
    <property type="match status" value="1"/>
</dbReference>
<dbReference type="InterPro" id="IPR001394">
    <property type="entry name" value="Peptidase_C19_UCH"/>
</dbReference>
<feature type="region of interest" description="Disordered" evidence="8">
    <location>
        <begin position="116"/>
        <end position="151"/>
    </location>
</feature>
<feature type="region of interest" description="Disordered" evidence="8">
    <location>
        <begin position="1"/>
        <end position="43"/>
    </location>
</feature>
<dbReference type="InterPro" id="IPR038765">
    <property type="entry name" value="Papain-like_cys_pep_sf"/>
</dbReference>
<keyword evidence="6" id="KW-0378">Hydrolase</keyword>
<evidence type="ECO:0000256" key="8">
    <source>
        <dbReference type="SAM" id="MobiDB-lite"/>
    </source>
</evidence>
<dbReference type="GO" id="GO:0031647">
    <property type="term" value="P:regulation of protein stability"/>
    <property type="evidence" value="ECO:0007669"/>
    <property type="project" value="TreeGrafter"/>
</dbReference>
<protein>
    <recommendedName>
        <fullName evidence="3">ubiquitinyl hydrolase 1</fullName>
        <ecNumber evidence="3">3.4.19.12</ecNumber>
    </recommendedName>
</protein>
<evidence type="ECO:0000313" key="11">
    <source>
        <dbReference type="EMBL" id="KAF6001042.1"/>
    </source>
</evidence>
<feature type="compositionally biased region" description="Basic and acidic residues" evidence="8">
    <location>
        <begin position="1449"/>
        <end position="1469"/>
    </location>
</feature>
<evidence type="ECO:0000256" key="5">
    <source>
        <dbReference type="ARBA" id="ARBA00022786"/>
    </source>
</evidence>
<dbReference type="GO" id="GO:0005829">
    <property type="term" value="C:cytosol"/>
    <property type="evidence" value="ECO:0007669"/>
    <property type="project" value="TreeGrafter"/>
</dbReference>
<feature type="region of interest" description="Disordered" evidence="8">
    <location>
        <begin position="1444"/>
        <end position="1486"/>
    </location>
</feature>
<feature type="compositionally biased region" description="Acidic residues" evidence="8">
    <location>
        <begin position="122"/>
        <end position="131"/>
    </location>
</feature>
<dbReference type="Gene3D" id="2.60.210.10">
    <property type="entry name" value="Apoptosis, Tumor Necrosis Factor Receptor Associated Protein 2, Chain A"/>
    <property type="match status" value="1"/>
</dbReference>
<dbReference type="InterPro" id="IPR050164">
    <property type="entry name" value="Peptidase_C19"/>
</dbReference>
<dbReference type="Proteomes" id="UP000530660">
    <property type="component" value="Unassembled WGS sequence"/>
</dbReference>
<dbReference type="Pfam" id="PF12436">
    <property type="entry name" value="USP7_ICP0_bdg"/>
    <property type="match status" value="1"/>
</dbReference>
<dbReference type="PROSITE" id="PS00973">
    <property type="entry name" value="USP_2"/>
    <property type="match status" value="1"/>
</dbReference>
<sequence length="1574" mass="178342">MRNQARRLNAQPGGPRPLRAAGVPAPSEGHLSGTSPAEMHMETLGTDLGPGERLEFGTEAAENTEALESQDWMNAGEADLTFIGETAAHRRVAAPVAVRKHFSHPYLSLASQDEGRNRYYEDADEGEEEDSFVSSTNQGEDDCVDSDSSVDRAEHMRPLIRSGVVDVEHTADSSTAGSCDEIGPARQMRSTPCVPENDFLEIEMVKRIHRDLTSKTVSDSIVVFEYTLRDVSKLLRPPPYRHHLEHRGGGVASRHRVTSPWIQAFSFQWRLLIFPRGNVDIDGKWMSVFLECSPLESAADEQKKSWRSHARFQLALKNQTGACAHVIRREMAGHMFSPRENDWGFQEFIQCAELENPKFGWILNDQIVFRVWLEFDKDSYTFSEQYDSKKETGFVGLKNQGATCYMNSLLQTLFTIGAFRRAVYDLPLPPTDEDALESSGQSPARKPVNAKESTGTPLTFALQRVFYDLQHEDQCVSTKELTNAFGWTDADAFTQHDAQELNRLLCDTLEERMKGTPLEGTIARLFQGQAKRFIKCMHVNFESAHDECFYDLSLNVKGCNDLYDSFRKYIEVETLEGENKYYADGFGLQDAKMGVKFIKLPPILQLHLKRFEYDFNRDMMVKINDRYEFYPEIKLGEFVDGSAGPEDDEYIYVLHAVLVHMGDVHGGHYHAYIRPEPATEEGSTKWFKFDDERVLRVTESEAIEDNFGAPVAANGVPFPPQRRFTNAYMLQYVRKRDAHIYLGSLSEIDVSETLRQRIATERELEERKIREREELRQMMNIRLITPTLQMAHNGLDWADLNLGIVLRVRRSMPLGEFKQMLLREVLHLSPDGLDSEATAANETCNGDACQRLLVWIFVARINQTIRPSRLLNDGNDNEPLERAWNERAVARNNHNTSPGNQASSVHAVNLFIDVRREPMRLAALRDKRECLMLFKWYEPAAPPETESPELRVLDWDIVPMQMTMQNLALALKERNVLPRVPLSELYWYEEVTGQEGKEIPGDDALCKTRNQFQNGDIIIFGRQLRPRLGRDEPMNSTALEELYGGDTTTTSAGSLVSILEEPTFTLEERANNLYRYMFVDARDYLRHRCDVRLIPLGNQRMGVPAEEHNPEELSRNISPMGSSNTDTGTSGEILLRHVSTQLTQYGLGVLLVSKLRQLQQHGLDLFHLCGIPAEGLRPNRVRFHRRGFSSLDDYLYPRDSDPLPMAGADKRKILESIVSKQRSVKLYYEFIDTDAEEFEGKQEVTITWRPTPIDMIGRKVLLALPANATYRDLVQVLLSKLPATEKAALENAYAGIRVHEVWQKKIIAGVVSMDRPVTILGHDSNRENFEILAEPMPRSETPEELARDGCVLIRVAHISKGPVTPLYGLQQDASYVTSTPPMVNSFGLPFVLRVPSPRVHGAISVQQLQALIQEHLMLPESEFRHWKLLYVRPAERSPVIYLQTQGPESSERSEGPAEPETDGKQKPDRNSMAAQSGGTHPKTQDEIEDELAESVGANAARNGLPEESANDTTATRAKTELVGRGFIDLEDCIVDTDDTYIHNFIGLEHHDSTATKRRATSRLRYVSDKPLKIT</sequence>
<dbReference type="GO" id="GO:0006508">
    <property type="term" value="P:proteolysis"/>
    <property type="evidence" value="ECO:0007669"/>
    <property type="project" value="UniProtKB-KW"/>
</dbReference>
<feature type="domain" description="USP" evidence="10">
    <location>
        <begin position="395"/>
        <end position="735"/>
    </location>
</feature>